<keyword evidence="5 6" id="KW-0472">Membrane</keyword>
<reference evidence="7 8" key="1">
    <citation type="submission" date="2023-02" db="EMBL/GenBank/DDBJ databases">
        <title>Oceanobacillus kimchii IFOP_LL358 isolated form Alexandrium catenella lab strain.</title>
        <authorList>
            <person name="Gajardo G."/>
            <person name="Ueki S."/>
            <person name="Maruyama F."/>
        </authorList>
    </citation>
    <scope>NUCLEOTIDE SEQUENCE [LARGE SCALE GENOMIC DNA]</scope>
    <source>
        <strain evidence="7 8">IFOP_LL358</strain>
    </source>
</reference>
<evidence type="ECO:0000256" key="3">
    <source>
        <dbReference type="ARBA" id="ARBA00022692"/>
    </source>
</evidence>
<feature type="transmembrane region" description="Helical" evidence="6">
    <location>
        <begin position="126"/>
        <end position="152"/>
    </location>
</feature>
<keyword evidence="2" id="KW-1003">Cell membrane</keyword>
<evidence type="ECO:0000256" key="6">
    <source>
        <dbReference type="SAM" id="Phobius"/>
    </source>
</evidence>
<feature type="transmembrane region" description="Helical" evidence="6">
    <location>
        <begin position="85"/>
        <end position="105"/>
    </location>
</feature>
<dbReference type="PIRSF" id="PIRSF035875">
    <property type="entry name" value="RNase_BN"/>
    <property type="match status" value="1"/>
</dbReference>
<dbReference type="NCBIfam" id="TIGR00765">
    <property type="entry name" value="yihY_not_rbn"/>
    <property type="match status" value="1"/>
</dbReference>
<protein>
    <submittedName>
        <fullName evidence="7">Transporter</fullName>
    </submittedName>
</protein>
<name>A0ABQ5TI78_9BACI</name>
<dbReference type="EMBL" id="BSKO01000001">
    <property type="protein sequence ID" value="GLO65338.1"/>
    <property type="molecule type" value="Genomic_DNA"/>
</dbReference>
<comment type="caution">
    <text evidence="7">The sequence shown here is derived from an EMBL/GenBank/DDBJ whole genome shotgun (WGS) entry which is preliminary data.</text>
</comment>
<organism evidence="7 8">
    <name type="scientific">Oceanobacillus kimchii</name>
    <dbReference type="NCBI Taxonomy" id="746691"/>
    <lineage>
        <taxon>Bacteria</taxon>
        <taxon>Bacillati</taxon>
        <taxon>Bacillota</taxon>
        <taxon>Bacilli</taxon>
        <taxon>Bacillales</taxon>
        <taxon>Bacillaceae</taxon>
        <taxon>Oceanobacillus</taxon>
    </lineage>
</organism>
<evidence type="ECO:0000256" key="4">
    <source>
        <dbReference type="ARBA" id="ARBA00022989"/>
    </source>
</evidence>
<feature type="transmembrane region" description="Helical" evidence="6">
    <location>
        <begin position="202"/>
        <end position="221"/>
    </location>
</feature>
<evidence type="ECO:0000313" key="8">
    <source>
        <dbReference type="Proteomes" id="UP001275436"/>
    </source>
</evidence>
<feature type="transmembrane region" description="Helical" evidence="6">
    <location>
        <begin position="20"/>
        <end position="49"/>
    </location>
</feature>
<keyword evidence="3 6" id="KW-0812">Transmembrane</keyword>
<evidence type="ECO:0000256" key="1">
    <source>
        <dbReference type="ARBA" id="ARBA00004651"/>
    </source>
</evidence>
<accession>A0ABQ5TI78</accession>
<dbReference type="Proteomes" id="UP001275436">
    <property type="component" value="Unassembled WGS sequence"/>
</dbReference>
<dbReference type="Pfam" id="PF03631">
    <property type="entry name" value="Virul_fac_BrkB"/>
    <property type="match status" value="1"/>
</dbReference>
<dbReference type="PANTHER" id="PTHR30213:SF0">
    <property type="entry name" value="UPF0761 MEMBRANE PROTEIN YIHY"/>
    <property type="match status" value="1"/>
</dbReference>
<comment type="subcellular location">
    <subcellularLocation>
        <location evidence="1">Cell membrane</location>
        <topology evidence="1">Multi-pass membrane protein</topology>
    </subcellularLocation>
</comment>
<dbReference type="PANTHER" id="PTHR30213">
    <property type="entry name" value="INNER MEMBRANE PROTEIN YHJD"/>
    <property type="match status" value="1"/>
</dbReference>
<sequence>MESWISLGKKFYQRIEEVDVFGLAAQLAYFFLLSLFPFLLFLLNLIAYLPIDINLIMETIGTFAPEQVIQLISTNLDTLTEQNTGLLSISILGTLWAASNGVNAITRAFNSSYRIETERSFFTTRLISIVLTVGMVIIILLALLLPVFGRMIGIYIFSMFGFTTGFIEVWETLRWIISSAIFFIVLLFLYKLAPHKRISFSEVVWGTAFATLSWQLVSWGFSFYVNNLGNYSATYGSLGTVIVLMIWFYLFGIIIITGGALNAFIQDQRKKNH</sequence>
<dbReference type="InterPro" id="IPR017039">
    <property type="entry name" value="Virul_fac_BrkB"/>
</dbReference>
<keyword evidence="4 6" id="KW-1133">Transmembrane helix</keyword>
<feature type="transmembrane region" description="Helical" evidence="6">
    <location>
        <begin position="241"/>
        <end position="265"/>
    </location>
</feature>
<gene>
    <name evidence="7" type="ORF">MACH08_11220</name>
</gene>
<evidence type="ECO:0000313" key="7">
    <source>
        <dbReference type="EMBL" id="GLO65338.1"/>
    </source>
</evidence>
<keyword evidence="8" id="KW-1185">Reference proteome</keyword>
<proteinExistence type="predicted"/>
<feature type="transmembrane region" description="Helical" evidence="6">
    <location>
        <begin position="172"/>
        <end position="190"/>
    </location>
</feature>
<dbReference type="RefSeq" id="WP_017796025.1">
    <property type="nucleotide sequence ID" value="NZ_BSKO01000001.1"/>
</dbReference>
<evidence type="ECO:0000256" key="5">
    <source>
        <dbReference type="ARBA" id="ARBA00023136"/>
    </source>
</evidence>
<evidence type="ECO:0000256" key="2">
    <source>
        <dbReference type="ARBA" id="ARBA00022475"/>
    </source>
</evidence>